<dbReference type="OrthoDB" id="6624964at2759"/>
<dbReference type="Proteomes" id="UP001152798">
    <property type="component" value="Chromosome 3"/>
</dbReference>
<protein>
    <submittedName>
        <fullName evidence="2">Uncharacterized protein</fullName>
    </submittedName>
</protein>
<keyword evidence="3" id="KW-1185">Reference proteome</keyword>
<gene>
    <name evidence="2" type="ORF">NEZAVI_LOCUS5208</name>
</gene>
<evidence type="ECO:0000256" key="1">
    <source>
        <dbReference type="SAM" id="MobiDB-lite"/>
    </source>
</evidence>
<evidence type="ECO:0000313" key="2">
    <source>
        <dbReference type="EMBL" id="CAH1394791.1"/>
    </source>
</evidence>
<accession>A0A9P0EIB4</accession>
<feature type="compositionally biased region" description="Basic and acidic residues" evidence="1">
    <location>
        <begin position="34"/>
        <end position="52"/>
    </location>
</feature>
<feature type="region of interest" description="Disordered" evidence="1">
    <location>
        <begin position="96"/>
        <end position="152"/>
    </location>
</feature>
<proteinExistence type="predicted"/>
<feature type="region of interest" description="Disordered" evidence="1">
    <location>
        <begin position="34"/>
        <end position="54"/>
    </location>
</feature>
<reference evidence="2" key="1">
    <citation type="submission" date="2022-01" db="EMBL/GenBank/DDBJ databases">
        <authorList>
            <person name="King R."/>
        </authorList>
    </citation>
    <scope>NUCLEOTIDE SEQUENCE</scope>
</reference>
<dbReference type="EMBL" id="OV725079">
    <property type="protein sequence ID" value="CAH1394791.1"/>
    <property type="molecule type" value="Genomic_DNA"/>
</dbReference>
<organism evidence="2 3">
    <name type="scientific">Nezara viridula</name>
    <name type="common">Southern green stink bug</name>
    <name type="synonym">Cimex viridulus</name>
    <dbReference type="NCBI Taxonomy" id="85310"/>
    <lineage>
        <taxon>Eukaryota</taxon>
        <taxon>Metazoa</taxon>
        <taxon>Ecdysozoa</taxon>
        <taxon>Arthropoda</taxon>
        <taxon>Hexapoda</taxon>
        <taxon>Insecta</taxon>
        <taxon>Pterygota</taxon>
        <taxon>Neoptera</taxon>
        <taxon>Paraneoptera</taxon>
        <taxon>Hemiptera</taxon>
        <taxon>Heteroptera</taxon>
        <taxon>Panheteroptera</taxon>
        <taxon>Pentatomomorpha</taxon>
        <taxon>Pentatomoidea</taxon>
        <taxon>Pentatomidae</taxon>
        <taxon>Pentatominae</taxon>
        <taxon>Nezara</taxon>
    </lineage>
</organism>
<evidence type="ECO:0000313" key="3">
    <source>
        <dbReference type="Proteomes" id="UP001152798"/>
    </source>
</evidence>
<dbReference type="AlphaFoldDB" id="A0A9P0EIB4"/>
<name>A0A9P0EIB4_NEZVI</name>
<feature type="compositionally biased region" description="Basic and acidic residues" evidence="1">
    <location>
        <begin position="134"/>
        <end position="146"/>
    </location>
</feature>
<sequence>MPPNKRNGNNVVGTDEVATDYKLQQFLEDVQKFTERSKKSDEKPKRCRKSFDGTKQAFKKRGLFENGFRSKLFLKENKARLKSNLNDLVKECKKTGATEEENLSSNSPSVLEESSELGNQEVDNNKDSNVIPSKNERAADESERLCAPEATNKPSNSLMTIIKDRNELKNLLWEKYCERIKCTQSVTNIFPLEDRLKIAKQRINDMIYRKFLQHAKQYPTILRRIFSNDDIKRLAQIVVKEKVDKCQQTEVVTVSDSVNKNIQCELLTKKDSMLSFPNSSQNSGNSQKEEGSFFDLNVPKKIDTRVTFLDSLENRADIYSPGVQNTSPDGNVTPPPSPFPASIQQCWAPSTVSTPRKPEIFSPNISPLQPSFQKPPISPSPPEPVVFNQPNLTRDRIRKKISQLQFIQNSNTFDSPQLCFPKRKRLAYSPHRL</sequence>
<feature type="compositionally biased region" description="Low complexity" evidence="1">
    <location>
        <begin position="103"/>
        <end position="112"/>
    </location>
</feature>